<evidence type="ECO:0000256" key="1">
    <source>
        <dbReference type="SAM" id="SignalP"/>
    </source>
</evidence>
<dbReference type="RefSeq" id="WP_096462520.1">
    <property type="nucleotide sequence ID" value="NZ_AP014936.1"/>
</dbReference>
<dbReference type="OrthoDB" id="6384956at2"/>
<dbReference type="KEGG" id="sva:SVA_3660"/>
<sequence>MKRAVASLFALCLLPAVSTALAQGNRAVSETNGEGAFRYTEGGTIDAAANINLPIGDLLGAVLGVSLVEDDDTDGYGYFAGLFARDFQIGHVGVVGSFEELDVDDRDVELTTWEVRGAVYLGNADVFASWAHLDVDPGRLREDSIGSAGAAWYVQPDVRLFGALGFDDANDTYTVGLEVQPDVFDQRASLRFDYTDGDETDGTVSAAFRYFFATPKTLQTRMREDVFF</sequence>
<keyword evidence="1" id="KW-0732">Signal</keyword>
<keyword evidence="3" id="KW-1185">Reference proteome</keyword>
<gene>
    <name evidence="2" type="ORF">SVA_3660</name>
</gene>
<reference evidence="2 3" key="1">
    <citation type="submission" date="2015-08" db="EMBL/GenBank/DDBJ databases">
        <title>Complete genome sequence of Sulfurifustis variabilis.</title>
        <authorList>
            <person name="Miura A."/>
            <person name="Kojima H."/>
            <person name="Fukui M."/>
        </authorList>
    </citation>
    <scope>NUCLEOTIDE SEQUENCE [LARGE SCALE GENOMIC DNA]</scope>
    <source>
        <strain evidence="3">skN76</strain>
    </source>
</reference>
<feature type="chain" id="PRO_5008752378" evidence="1">
    <location>
        <begin position="23"/>
        <end position="228"/>
    </location>
</feature>
<dbReference type="EMBL" id="AP014936">
    <property type="protein sequence ID" value="BAU50196.1"/>
    <property type="molecule type" value="Genomic_DNA"/>
</dbReference>
<dbReference type="AlphaFoldDB" id="A0A1C7AFP7"/>
<accession>A0A1C7AFP7</accession>
<name>A0A1C7AFP7_9GAMM</name>
<proteinExistence type="predicted"/>
<evidence type="ECO:0000313" key="3">
    <source>
        <dbReference type="Proteomes" id="UP000218899"/>
    </source>
</evidence>
<dbReference type="Proteomes" id="UP000218899">
    <property type="component" value="Chromosome"/>
</dbReference>
<dbReference type="SUPFAM" id="SSF56935">
    <property type="entry name" value="Porins"/>
    <property type="match status" value="1"/>
</dbReference>
<evidence type="ECO:0000313" key="2">
    <source>
        <dbReference type="EMBL" id="BAU50196.1"/>
    </source>
</evidence>
<protein>
    <submittedName>
        <fullName evidence="2">Uncharacterized protein</fullName>
    </submittedName>
</protein>
<feature type="signal peptide" evidence="1">
    <location>
        <begin position="1"/>
        <end position="22"/>
    </location>
</feature>
<organism evidence="2 3">
    <name type="scientific">Sulfurifustis variabilis</name>
    <dbReference type="NCBI Taxonomy" id="1675686"/>
    <lineage>
        <taxon>Bacteria</taxon>
        <taxon>Pseudomonadati</taxon>
        <taxon>Pseudomonadota</taxon>
        <taxon>Gammaproteobacteria</taxon>
        <taxon>Acidiferrobacterales</taxon>
        <taxon>Acidiferrobacteraceae</taxon>
        <taxon>Sulfurifustis</taxon>
    </lineage>
</organism>